<dbReference type="EMBL" id="JACRTF010000001">
    <property type="protein sequence ID" value="MBC8592933.1"/>
    <property type="molecule type" value="Genomic_DNA"/>
</dbReference>
<keyword evidence="4" id="KW-1185">Reference proteome</keyword>
<dbReference type="InterPro" id="IPR028994">
    <property type="entry name" value="Integrin_alpha_N"/>
</dbReference>
<dbReference type="Gene3D" id="2.130.10.130">
    <property type="entry name" value="Integrin alpha, N-terminal"/>
    <property type="match status" value="2"/>
</dbReference>
<dbReference type="SUPFAM" id="SSF69318">
    <property type="entry name" value="Integrin alpha N-terminal domain"/>
    <property type="match status" value="1"/>
</dbReference>
<sequence>MRSNKLKTSLAGMALLAAIGASAQTAPSYSAIELPCSNKLFHGNFVWMDHNMDGKMDMAVKGRDLNDNWTIKAALLRNRGNDFESEDLSAKIELNETWDKVLAPIDYNNDGYVDLLYAGYGEAKLYKNTKGNSFKVVSNFQIEDMDNEEEALYTGFIAIADYDNDGYQDIATFDKERRIVLYHNNNGDGTFSKADNALDGESFPTLGSGSLAWGDYDNDGRPDLIATGWGNDATYSVLYHNLGNGKFEKIAIDQSEGGIVSGTQKGQITWVDINGDGHQDLFYSGETYIGGNWDKSCAIYLNTGDTAVPFRKMEADLPKVQKSGVDWADVNGDGKMDLVYAGNGDNDASMTIFVLNKDNNTFDIKTDVVMGFRSGAVVGLYDYDNDGFVDMAAMGYNDPATFGIYHNGGNTAKNTAPASPTGLKATAGDNNVTFSWSAGSDTQTPVSALRYNLVIKLKNDQIISLVPANLSTGALSLGDCNNALTSLSYTLNIPAADIEEWGVQTIDQGKLGSTFATSKEIGTGIGQLEADKDNLIKVTDGKIYLQSDEAAIITVYNSVGQAIATETVQPGNYMNSVFNRNIYIVQVRTANYQETIKVTIE</sequence>
<reference evidence="3" key="1">
    <citation type="submission" date="2020-08" db="EMBL/GenBank/DDBJ databases">
        <title>Genome public.</title>
        <authorList>
            <person name="Liu C."/>
            <person name="Sun Q."/>
        </authorList>
    </citation>
    <scope>NUCLEOTIDE SEQUENCE</scope>
    <source>
        <strain evidence="3">N12</strain>
    </source>
</reference>
<organism evidence="3 4">
    <name type="scientific">Jilunia laotingensis</name>
    <dbReference type="NCBI Taxonomy" id="2763675"/>
    <lineage>
        <taxon>Bacteria</taxon>
        <taxon>Pseudomonadati</taxon>
        <taxon>Bacteroidota</taxon>
        <taxon>Bacteroidia</taxon>
        <taxon>Bacteroidales</taxon>
        <taxon>Bacteroidaceae</taxon>
        <taxon>Jilunia</taxon>
    </lineage>
</organism>
<dbReference type="PANTHER" id="PTHR46580">
    <property type="entry name" value="SENSOR KINASE-RELATED"/>
    <property type="match status" value="1"/>
</dbReference>
<feature type="signal peptide" evidence="2">
    <location>
        <begin position="1"/>
        <end position="23"/>
    </location>
</feature>
<accession>A0A926IQQ4</accession>
<feature type="chain" id="PRO_5037049295" evidence="2">
    <location>
        <begin position="24"/>
        <end position="601"/>
    </location>
</feature>
<protein>
    <submittedName>
        <fullName evidence="3">T9SS type A sorting domain-containing protein</fullName>
    </submittedName>
</protein>
<dbReference type="AlphaFoldDB" id="A0A926IQQ4"/>
<keyword evidence="1 2" id="KW-0732">Signal</keyword>
<dbReference type="InterPro" id="IPR013517">
    <property type="entry name" value="FG-GAP"/>
</dbReference>
<dbReference type="Pfam" id="PF13517">
    <property type="entry name" value="FG-GAP_3"/>
    <property type="match status" value="3"/>
</dbReference>
<dbReference type="PANTHER" id="PTHR46580:SF4">
    <property type="entry name" value="ATP_GTP-BINDING PROTEIN"/>
    <property type="match status" value="1"/>
</dbReference>
<evidence type="ECO:0000313" key="3">
    <source>
        <dbReference type="EMBL" id="MBC8592933.1"/>
    </source>
</evidence>
<dbReference type="Proteomes" id="UP000651085">
    <property type="component" value="Unassembled WGS sequence"/>
</dbReference>
<comment type="caution">
    <text evidence="3">The sequence shown here is derived from an EMBL/GenBank/DDBJ whole genome shotgun (WGS) entry which is preliminary data.</text>
</comment>
<proteinExistence type="predicted"/>
<evidence type="ECO:0000313" key="4">
    <source>
        <dbReference type="Proteomes" id="UP000651085"/>
    </source>
</evidence>
<gene>
    <name evidence="3" type="ORF">H8744_06625</name>
</gene>
<name>A0A926IQQ4_9BACT</name>
<evidence type="ECO:0000256" key="2">
    <source>
        <dbReference type="SAM" id="SignalP"/>
    </source>
</evidence>
<dbReference type="RefSeq" id="WP_262434096.1">
    <property type="nucleotide sequence ID" value="NZ_JACRTF010000001.1"/>
</dbReference>
<evidence type="ECO:0000256" key="1">
    <source>
        <dbReference type="ARBA" id="ARBA00022729"/>
    </source>
</evidence>